<accession>A0A7J6R948</accession>
<feature type="compositionally biased region" description="Basic residues" evidence="1">
    <location>
        <begin position="93"/>
        <end position="106"/>
    </location>
</feature>
<evidence type="ECO:0000313" key="2">
    <source>
        <dbReference type="EMBL" id="KAF4716932.1"/>
    </source>
</evidence>
<sequence length="256" mass="27328">MSKGNAVNAYQRELDEIECLGEMAGVAQGIGGVSFCTEWALPELSLPDGTTRKQPYHQACHPSWFRRTSICSADPALDPPVTAYRTSVQLPKPSKRGRSLKPKTRNGLKPSRPPAKAAKLQKPADAPASSGIAAPGGHPVIPPLAAPPSIDNTAAASENPVVPPPAAPSSPKKAGSSRRKEYEAEVPLTGKLLDSVKFKEGNFLLCVPYLRYGTHKRHYLATRDAWVATRPFSLGLGPALQAAFTIALELLNLVLL</sequence>
<proteinExistence type="predicted"/>
<protein>
    <submittedName>
        <fullName evidence="2">Uncharacterized protein</fullName>
    </submittedName>
</protein>
<evidence type="ECO:0000313" key="3">
    <source>
        <dbReference type="Proteomes" id="UP000553632"/>
    </source>
</evidence>
<feature type="region of interest" description="Disordered" evidence="1">
    <location>
        <begin position="84"/>
        <end position="184"/>
    </location>
</feature>
<dbReference type="AlphaFoldDB" id="A0A7J6R948"/>
<reference evidence="2 3" key="1">
    <citation type="submission" date="2020-04" db="EMBL/GenBank/DDBJ databases">
        <title>Perkinsus olseni comparative genomics.</title>
        <authorList>
            <person name="Bogema D.R."/>
        </authorList>
    </citation>
    <scope>NUCLEOTIDE SEQUENCE [LARGE SCALE GENOMIC DNA]</scope>
    <source>
        <strain evidence="2 3">ATCC PRA-207</strain>
    </source>
</reference>
<feature type="compositionally biased region" description="Low complexity" evidence="1">
    <location>
        <begin position="114"/>
        <end position="137"/>
    </location>
</feature>
<keyword evidence="3" id="KW-1185">Reference proteome</keyword>
<dbReference type="EMBL" id="JABANO010027381">
    <property type="protein sequence ID" value="KAF4716932.1"/>
    <property type="molecule type" value="Genomic_DNA"/>
</dbReference>
<evidence type="ECO:0000256" key="1">
    <source>
        <dbReference type="SAM" id="MobiDB-lite"/>
    </source>
</evidence>
<gene>
    <name evidence="2" type="ORF">FOZ63_011601</name>
</gene>
<organism evidence="2 3">
    <name type="scientific">Perkinsus olseni</name>
    <name type="common">Perkinsus atlanticus</name>
    <dbReference type="NCBI Taxonomy" id="32597"/>
    <lineage>
        <taxon>Eukaryota</taxon>
        <taxon>Sar</taxon>
        <taxon>Alveolata</taxon>
        <taxon>Perkinsozoa</taxon>
        <taxon>Perkinsea</taxon>
        <taxon>Perkinsida</taxon>
        <taxon>Perkinsidae</taxon>
        <taxon>Perkinsus</taxon>
    </lineage>
</organism>
<dbReference type="Proteomes" id="UP000553632">
    <property type="component" value="Unassembled WGS sequence"/>
</dbReference>
<name>A0A7J6R948_PEROL</name>
<comment type="caution">
    <text evidence="2">The sequence shown here is derived from an EMBL/GenBank/DDBJ whole genome shotgun (WGS) entry which is preliminary data.</text>
</comment>